<feature type="compositionally biased region" description="Acidic residues" evidence="1">
    <location>
        <begin position="766"/>
        <end position="779"/>
    </location>
</feature>
<accession>A0A0B6WZZ1</accession>
<dbReference type="SUPFAM" id="SSF52317">
    <property type="entry name" value="Class I glutamine amidotransferase-like"/>
    <property type="match status" value="1"/>
</dbReference>
<dbReference type="Pfam" id="PF00246">
    <property type="entry name" value="Peptidase_M14"/>
    <property type="match status" value="1"/>
</dbReference>
<sequence length="953" mass="106423">MKRARILPILLAFVCVLWPSVVRSQRADPPFDFYARGPYRESIPRPRQILGYDVGDFHTNYAMMERVIGAIAAAAPDRVRVLDIGLTNEHRMMHLVVISAPENIAQLERIKADIARLADPRKISREEAERIIATRPAIVWLAYTIHGNESASFEAMMQVVYQLAASNEPATLDILRNLVVLIVTGENPDGHERFVTWYNSVAIGDPEPTAAEHREPWSVWGRVNHYRFDLNRDNLASTQIETRHLQRAYLEWNPQVVVDHHGQPSQFFFPPAALPINPNLPTEQVGKWLTMFGRANASAFDAQRWDYYVRDVFDLFYPGYWDSWPSLNGAIGMTYETDGGGWKGLRWKRDDETIVTLRSAIAKHFIASMMTLETTARHREARLRDYYEFRRSAIEEGKTGPMRRFVILPGNDPGRAAELVDVLLRAGIEVARADEPFRATRAHAYAADGDAPMTKQFPAGAYIVDLAQPQKRLAKALLEPETPLDRAFVAEQLARFRRNERRGKNAPKEEYGFYDITAWSLPLAFGVEAYWTEDAAPVASTPLALPRGEESSIAPAGSVTGRASVAYLIPYESNGAASLIARLLQEDYKLAVATRTLNAGGRDWPRGTVVVRVSRNPDSIHERIAQLARETGAQVYAVNSGFAENGDTGIGSETVVSLKRPRIVVIADEPVNQTSYGALWWTLDRYGVEFTPMTIDGLKRAELDRYNVIILPDGSPSRYFAAFGRDGVEMLRGWAQRGGTLVCIKGAAVFAALKDVNLTSSRLVGSEEEEREEEEEEAEEKPQPTPTPAEAPKKPAKTQTASAEQGRAEQTEKMEGAPPILPPIASPSAKPGRVPEAVPGAIMRATIDRTTPLTYGYEMDTLPVLIESAYFFRPSKGGVNAVIFSPDEKQRLHVAGFIWPDNTEKLLRGAAYVIDEPTGRGHVILYAEDPNFRGFWRATTRLFFNSFLFQAVL</sequence>
<name>A0A0B6WZZ1_9BACT</name>
<protein>
    <submittedName>
        <fullName evidence="3">Zinc carboxypeptidase</fullName>
    </submittedName>
</protein>
<dbReference type="CDD" id="cd01653">
    <property type="entry name" value="GATase1"/>
    <property type="match status" value="1"/>
</dbReference>
<keyword evidence="4" id="KW-1185">Reference proteome</keyword>
<dbReference type="GO" id="GO:0008270">
    <property type="term" value="F:zinc ion binding"/>
    <property type="evidence" value="ECO:0007669"/>
    <property type="project" value="InterPro"/>
</dbReference>
<dbReference type="RefSeq" id="WP_041976239.1">
    <property type="nucleotide sequence ID" value="NZ_CBXV010000006.1"/>
</dbReference>
<dbReference type="SUPFAM" id="SSF53187">
    <property type="entry name" value="Zn-dependent exopeptidases"/>
    <property type="match status" value="1"/>
</dbReference>
<evidence type="ECO:0000313" key="4">
    <source>
        <dbReference type="Proteomes" id="UP000031518"/>
    </source>
</evidence>
<dbReference type="GO" id="GO:0006508">
    <property type="term" value="P:proteolysis"/>
    <property type="evidence" value="ECO:0007669"/>
    <property type="project" value="InterPro"/>
</dbReference>
<dbReference type="InterPro" id="IPR029062">
    <property type="entry name" value="Class_I_gatase-like"/>
</dbReference>
<evidence type="ECO:0000313" key="3">
    <source>
        <dbReference type="EMBL" id="CDM65730.1"/>
    </source>
</evidence>
<dbReference type="Proteomes" id="UP000031518">
    <property type="component" value="Unassembled WGS sequence"/>
</dbReference>
<gene>
    <name evidence="3" type="ORF">PYK22_01736</name>
</gene>
<dbReference type="STRING" id="454194.PYK22_01736"/>
<dbReference type="OrthoDB" id="9758209at2"/>
<dbReference type="Gene3D" id="3.40.630.10">
    <property type="entry name" value="Zn peptidases"/>
    <property type="match status" value="1"/>
</dbReference>
<evidence type="ECO:0000256" key="1">
    <source>
        <dbReference type="SAM" id="MobiDB-lite"/>
    </source>
</evidence>
<feature type="domain" description="Peptidase M14" evidence="2">
    <location>
        <begin position="64"/>
        <end position="232"/>
    </location>
</feature>
<dbReference type="Gene3D" id="3.40.50.880">
    <property type="match status" value="1"/>
</dbReference>
<dbReference type="InterPro" id="IPR000834">
    <property type="entry name" value="Peptidase_M14"/>
</dbReference>
<feature type="compositionally biased region" description="Basic and acidic residues" evidence="1">
    <location>
        <begin position="806"/>
        <end position="815"/>
    </location>
</feature>
<feature type="region of interest" description="Disordered" evidence="1">
    <location>
        <begin position="763"/>
        <end position="834"/>
    </location>
</feature>
<dbReference type="GO" id="GO:0004181">
    <property type="term" value="F:metallocarboxypeptidase activity"/>
    <property type="evidence" value="ECO:0007669"/>
    <property type="project" value="InterPro"/>
</dbReference>
<dbReference type="AlphaFoldDB" id="A0A0B6WZZ1"/>
<evidence type="ECO:0000259" key="2">
    <source>
        <dbReference type="Pfam" id="PF00246"/>
    </source>
</evidence>
<reference evidence="3 4" key="1">
    <citation type="submission" date="2013-12" db="EMBL/GenBank/DDBJ databases">
        <authorList>
            <person name="Stott M."/>
        </authorList>
    </citation>
    <scope>NUCLEOTIDE SEQUENCE [LARGE SCALE GENOMIC DNA]</scope>
    <source>
        <strain evidence="3 4">K22</strain>
    </source>
</reference>
<keyword evidence="3" id="KW-0378">Hydrolase</keyword>
<keyword evidence="3" id="KW-0121">Carboxypeptidase</keyword>
<proteinExistence type="predicted"/>
<organism evidence="3 4">
    <name type="scientific">Pyrinomonas methylaliphatogenes</name>
    <dbReference type="NCBI Taxonomy" id="454194"/>
    <lineage>
        <taxon>Bacteria</taxon>
        <taxon>Pseudomonadati</taxon>
        <taxon>Acidobacteriota</taxon>
        <taxon>Blastocatellia</taxon>
        <taxon>Blastocatellales</taxon>
        <taxon>Pyrinomonadaceae</taxon>
        <taxon>Pyrinomonas</taxon>
    </lineage>
</organism>
<keyword evidence="3" id="KW-0645">Protease</keyword>
<reference evidence="3 4" key="2">
    <citation type="submission" date="2015-01" db="EMBL/GenBank/DDBJ databases">
        <title>Complete genome sequence of Pyrinomonas methylaliphatogenes type strain K22T.</title>
        <authorList>
            <person name="Lee K.C.Y."/>
            <person name="Power J.F."/>
            <person name="Dunfield P.F."/>
            <person name="Morgan X.C."/>
            <person name="Huttenhower C."/>
            <person name="Stott M.B."/>
        </authorList>
    </citation>
    <scope>NUCLEOTIDE SEQUENCE [LARGE SCALE GENOMIC DNA]</scope>
    <source>
        <strain evidence="3 4">K22</strain>
    </source>
</reference>
<dbReference type="EMBL" id="CBXV010000006">
    <property type="protein sequence ID" value="CDM65730.1"/>
    <property type="molecule type" value="Genomic_DNA"/>
</dbReference>